<keyword evidence="3" id="KW-1185">Reference proteome</keyword>
<feature type="compositionally biased region" description="Basic and acidic residues" evidence="1">
    <location>
        <begin position="24"/>
        <end position="42"/>
    </location>
</feature>
<sequence length="261" mass="29207">MYGGGRLGVAHPSQEHATASGRVEGGEGRKARDKAVVTEGKEQGSLKEATGGCWFPEGFGKQAKQRNADGTPPAEAEYRLLLVGSEREAEFDSSIVVRDQYKCISFTHSFLTYEQATLRIVLVYWMEGDDGRKRRPRSRLVSISEKLHGAYPPLSFYHHVAVANTLSPLTRRPHRRTSDQHSCPPRRPEFHSLLAHIHTAIADWHRDELDWDVGNPAACRLHSQNPQRDSQQRTTAPLRNPMLKCTTMSLVPPIKNPQGKG</sequence>
<dbReference type="EMBL" id="JACGCI010000110">
    <property type="protein sequence ID" value="KAF6745121.1"/>
    <property type="molecule type" value="Genomic_DNA"/>
</dbReference>
<proteinExistence type="predicted"/>
<accession>A0A8H6HF28</accession>
<comment type="caution">
    <text evidence="2">The sequence shown here is derived from an EMBL/GenBank/DDBJ whole genome shotgun (WGS) entry which is preliminary data.</text>
</comment>
<gene>
    <name evidence="2" type="ORF">DFP72DRAFT_1051580</name>
</gene>
<name>A0A8H6HF28_9AGAR</name>
<dbReference type="AlphaFoldDB" id="A0A8H6HF28"/>
<evidence type="ECO:0000313" key="3">
    <source>
        <dbReference type="Proteomes" id="UP000521943"/>
    </source>
</evidence>
<feature type="compositionally biased region" description="Polar residues" evidence="1">
    <location>
        <begin position="222"/>
        <end position="237"/>
    </location>
</feature>
<protein>
    <submittedName>
        <fullName evidence="2">Uncharacterized protein</fullName>
    </submittedName>
</protein>
<feature type="region of interest" description="Disordered" evidence="1">
    <location>
        <begin position="220"/>
        <end position="239"/>
    </location>
</feature>
<organism evidence="2 3">
    <name type="scientific">Ephemerocybe angulata</name>
    <dbReference type="NCBI Taxonomy" id="980116"/>
    <lineage>
        <taxon>Eukaryota</taxon>
        <taxon>Fungi</taxon>
        <taxon>Dikarya</taxon>
        <taxon>Basidiomycota</taxon>
        <taxon>Agaricomycotina</taxon>
        <taxon>Agaricomycetes</taxon>
        <taxon>Agaricomycetidae</taxon>
        <taxon>Agaricales</taxon>
        <taxon>Agaricineae</taxon>
        <taxon>Psathyrellaceae</taxon>
        <taxon>Ephemerocybe</taxon>
    </lineage>
</organism>
<dbReference type="Proteomes" id="UP000521943">
    <property type="component" value="Unassembled WGS sequence"/>
</dbReference>
<evidence type="ECO:0000256" key="1">
    <source>
        <dbReference type="SAM" id="MobiDB-lite"/>
    </source>
</evidence>
<feature type="region of interest" description="Disordered" evidence="1">
    <location>
        <begin position="1"/>
        <end position="42"/>
    </location>
</feature>
<reference evidence="2 3" key="1">
    <citation type="submission" date="2020-07" db="EMBL/GenBank/DDBJ databases">
        <title>Comparative genomics of pyrophilous fungi reveals a link between fire events and developmental genes.</title>
        <authorList>
            <consortium name="DOE Joint Genome Institute"/>
            <person name="Steindorff A.S."/>
            <person name="Carver A."/>
            <person name="Calhoun S."/>
            <person name="Stillman K."/>
            <person name="Liu H."/>
            <person name="Lipzen A."/>
            <person name="Pangilinan J."/>
            <person name="Labutti K."/>
            <person name="Bruns T.D."/>
            <person name="Grigoriev I.V."/>
        </authorList>
    </citation>
    <scope>NUCLEOTIDE SEQUENCE [LARGE SCALE GENOMIC DNA]</scope>
    <source>
        <strain evidence="2 3">CBS 144469</strain>
    </source>
</reference>
<evidence type="ECO:0000313" key="2">
    <source>
        <dbReference type="EMBL" id="KAF6745121.1"/>
    </source>
</evidence>